<keyword evidence="3" id="KW-1185">Reference proteome</keyword>
<gene>
    <name evidence="2" type="ORF">QE152_g14044</name>
</gene>
<dbReference type="Proteomes" id="UP001458880">
    <property type="component" value="Unassembled WGS sequence"/>
</dbReference>
<dbReference type="EMBL" id="JASPKY010000139">
    <property type="protein sequence ID" value="KAK9730973.1"/>
    <property type="molecule type" value="Genomic_DNA"/>
</dbReference>
<dbReference type="PANTHER" id="PTHR19303">
    <property type="entry name" value="TRANSPOSON"/>
    <property type="match status" value="1"/>
</dbReference>
<accession>A0AAW1L855</accession>
<sequence>MENLVCLGCLGQRFRSRHNITLGKISGESASVDRDVTTNWLTNVWGDGHTDKQIYNADEMGLFCRMSPNRTSKFKGEKCSGGKLSKERLTILVVVNMTGTDKKRLLGIGKSKSPRSLKNVKTYAKP</sequence>
<protein>
    <recommendedName>
        <fullName evidence="4">Transposase</fullName>
    </recommendedName>
</protein>
<dbReference type="PANTHER" id="PTHR19303:SF73">
    <property type="entry name" value="PROTEIN PDC2"/>
    <property type="match status" value="1"/>
</dbReference>
<dbReference type="GO" id="GO:0005634">
    <property type="term" value="C:nucleus"/>
    <property type="evidence" value="ECO:0007669"/>
    <property type="project" value="TreeGrafter"/>
</dbReference>
<evidence type="ECO:0000313" key="3">
    <source>
        <dbReference type="Proteomes" id="UP001458880"/>
    </source>
</evidence>
<feature type="region of interest" description="Disordered" evidence="1">
    <location>
        <begin position="106"/>
        <end position="126"/>
    </location>
</feature>
<comment type="caution">
    <text evidence="2">The sequence shown here is derived from an EMBL/GenBank/DDBJ whole genome shotgun (WGS) entry which is preliminary data.</text>
</comment>
<evidence type="ECO:0000313" key="2">
    <source>
        <dbReference type="EMBL" id="KAK9730973.1"/>
    </source>
</evidence>
<name>A0AAW1L855_POPJA</name>
<dbReference type="InterPro" id="IPR050863">
    <property type="entry name" value="CenT-Element_Derived"/>
</dbReference>
<organism evidence="2 3">
    <name type="scientific">Popillia japonica</name>
    <name type="common">Japanese beetle</name>
    <dbReference type="NCBI Taxonomy" id="7064"/>
    <lineage>
        <taxon>Eukaryota</taxon>
        <taxon>Metazoa</taxon>
        <taxon>Ecdysozoa</taxon>
        <taxon>Arthropoda</taxon>
        <taxon>Hexapoda</taxon>
        <taxon>Insecta</taxon>
        <taxon>Pterygota</taxon>
        <taxon>Neoptera</taxon>
        <taxon>Endopterygota</taxon>
        <taxon>Coleoptera</taxon>
        <taxon>Polyphaga</taxon>
        <taxon>Scarabaeiformia</taxon>
        <taxon>Scarabaeidae</taxon>
        <taxon>Rutelinae</taxon>
        <taxon>Popillia</taxon>
    </lineage>
</organism>
<dbReference type="AlphaFoldDB" id="A0AAW1L855"/>
<dbReference type="GO" id="GO:0003677">
    <property type="term" value="F:DNA binding"/>
    <property type="evidence" value="ECO:0007669"/>
    <property type="project" value="TreeGrafter"/>
</dbReference>
<proteinExistence type="predicted"/>
<reference evidence="2 3" key="1">
    <citation type="journal article" date="2024" name="BMC Genomics">
        <title>De novo assembly and annotation of Popillia japonica's genome with initial clues to its potential as an invasive pest.</title>
        <authorList>
            <person name="Cucini C."/>
            <person name="Boschi S."/>
            <person name="Funari R."/>
            <person name="Cardaioli E."/>
            <person name="Iannotti N."/>
            <person name="Marturano G."/>
            <person name="Paoli F."/>
            <person name="Bruttini M."/>
            <person name="Carapelli A."/>
            <person name="Frati F."/>
            <person name="Nardi F."/>
        </authorList>
    </citation>
    <scope>NUCLEOTIDE SEQUENCE [LARGE SCALE GENOMIC DNA]</scope>
    <source>
        <strain evidence="2">DMR45628</strain>
    </source>
</reference>
<evidence type="ECO:0000256" key="1">
    <source>
        <dbReference type="SAM" id="MobiDB-lite"/>
    </source>
</evidence>
<evidence type="ECO:0008006" key="4">
    <source>
        <dbReference type="Google" id="ProtNLM"/>
    </source>
</evidence>